<keyword evidence="3" id="KW-1185">Reference proteome</keyword>
<evidence type="ECO:0000313" key="2">
    <source>
        <dbReference type="EMBL" id="KAK9689837.1"/>
    </source>
</evidence>
<name>A0AAW1IJS8_SAPOF</name>
<feature type="domain" description="Reverse transcriptase zinc-binding" evidence="1">
    <location>
        <begin position="243"/>
        <end position="327"/>
    </location>
</feature>
<gene>
    <name evidence="2" type="ORF">RND81_09G084900</name>
</gene>
<dbReference type="PANTHER" id="PTHR33116">
    <property type="entry name" value="REVERSE TRANSCRIPTASE ZINC-BINDING DOMAIN-CONTAINING PROTEIN-RELATED-RELATED"/>
    <property type="match status" value="1"/>
</dbReference>
<dbReference type="Proteomes" id="UP001443914">
    <property type="component" value="Unassembled WGS sequence"/>
</dbReference>
<reference evidence="2" key="1">
    <citation type="submission" date="2024-03" db="EMBL/GenBank/DDBJ databases">
        <title>WGS assembly of Saponaria officinalis var. Norfolk2.</title>
        <authorList>
            <person name="Jenkins J."/>
            <person name="Shu S."/>
            <person name="Grimwood J."/>
            <person name="Barry K."/>
            <person name="Goodstein D."/>
            <person name="Schmutz J."/>
            <person name="Leebens-Mack J."/>
            <person name="Osbourn A."/>
        </authorList>
    </citation>
    <scope>NUCLEOTIDE SEQUENCE [LARGE SCALE GENOMIC DNA]</scope>
    <source>
        <strain evidence="2">JIC</strain>
    </source>
</reference>
<sequence length="424" mass="48700">MSVKSTLDRFALNSGLSANLEKTEIYFGGVSAPVKQLILEKSSFVEGSFPFRYLGAPLNTSRNTADMYSGLLSKIMSAIQHWSVNLLTYAGKIQLLNSVIFGLHSYWCSSSLLPKLVVNQINKLCRNFFWSSDNRHRHVFKSWSSMCLPRHEGGFDIREILAWNKALLAKLIWNIDHRNDGVWVNWIHSYYLHRTSIWDVLPSGTHSDSFRSILKVRDLCIAALGDVQTAQFWLRSCTIHGRFSVSHAYELFRSHGAPLPWAHVLHGKSITPSHGLISTLAAQHKLPTIDLLSLRGIHIVNRCSLSKTHNETHRHLFFKCPFSNIVWCTLLSWMKLPQRSYDLITELYWTHRRGSRKHWKTIWYRGSLSAAVYYIWAERNIRIFEGKERAPDQIVKTIKYVVAIRCLALASNSNYDVVVDSLNS</sequence>
<evidence type="ECO:0000313" key="3">
    <source>
        <dbReference type="Proteomes" id="UP001443914"/>
    </source>
</evidence>
<proteinExistence type="predicted"/>
<dbReference type="PANTHER" id="PTHR33116:SF66">
    <property type="entry name" value="REVERSE TRANSCRIPTASE ZINC-BINDING DOMAIN-CONTAINING PROTEIN"/>
    <property type="match status" value="1"/>
</dbReference>
<dbReference type="EMBL" id="JBDFQZ010000009">
    <property type="protein sequence ID" value="KAK9689837.1"/>
    <property type="molecule type" value="Genomic_DNA"/>
</dbReference>
<dbReference type="Pfam" id="PF13966">
    <property type="entry name" value="zf-RVT"/>
    <property type="match status" value="1"/>
</dbReference>
<dbReference type="InterPro" id="IPR026960">
    <property type="entry name" value="RVT-Znf"/>
</dbReference>
<comment type="caution">
    <text evidence="2">The sequence shown here is derived from an EMBL/GenBank/DDBJ whole genome shotgun (WGS) entry which is preliminary data.</text>
</comment>
<protein>
    <recommendedName>
        <fullName evidence="1">Reverse transcriptase zinc-binding domain-containing protein</fullName>
    </recommendedName>
</protein>
<dbReference type="AlphaFoldDB" id="A0AAW1IJS8"/>
<organism evidence="2 3">
    <name type="scientific">Saponaria officinalis</name>
    <name type="common">Common soapwort</name>
    <name type="synonym">Lychnis saponaria</name>
    <dbReference type="NCBI Taxonomy" id="3572"/>
    <lineage>
        <taxon>Eukaryota</taxon>
        <taxon>Viridiplantae</taxon>
        <taxon>Streptophyta</taxon>
        <taxon>Embryophyta</taxon>
        <taxon>Tracheophyta</taxon>
        <taxon>Spermatophyta</taxon>
        <taxon>Magnoliopsida</taxon>
        <taxon>eudicotyledons</taxon>
        <taxon>Gunneridae</taxon>
        <taxon>Pentapetalae</taxon>
        <taxon>Caryophyllales</taxon>
        <taxon>Caryophyllaceae</taxon>
        <taxon>Caryophylleae</taxon>
        <taxon>Saponaria</taxon>
    </lineage>
</organism>
<evidence type="ECO:0000259" key="1">
    <source>
        <dbReference type="Pfam" id="PF13966"/>
    </source>
</evidence>
<accession>A0AAW1IJS8</accession>